<keyword evidence="1" id="KW-0315">Glutamine amidotransferase</keyword>
<dbReference type="STRING" id="430453.SAMN04487962_10871"/>
<dbReference type="RefSeq" id="WP_091851214.1">
    <property type="nucleotide sequence ID" value="NZ_FOHZ01000008.1"/>
</dbReference>
<dbReference type="GO" id="GO:0016740">
    <property type="term" value="F:transferase activity"/>
    <property type="evidence" value="ECO:0007669"/>
    <property type="project" value="UniProtKB-KW"/>
</dbReference>
<dbReference type="Proteomes" id="UP000198762">
    <property type="component" value="Unassembled WGS sequence"/>
</dbReference>
<dbReference type="OrthoDB" id="9813383at2"/>
<sequence length="214" mass="23937">MRIAITQRVEVVASHGERRDCLDQQWAPFLEELGLVALPVPNNLRSPEQWLDGQGVDGVVLTGGNDLSVLVDGRNQARERDLTEAACLSLARSRRIPVLGVCRGMQMLNHWIGGRLEPVTGHTAVRHRLQGTPSETAFDAFTEVNSFHDWGVPAGGLAPELIPQLFSEDGYIEAFTHNSLPWAGIMWHPERETPFREADKALFNRIFREGLCRH</sequence>
<dbReference type="InterPro" id="IPR011697">
    <property type="entry name" value="Peptidase_C26"/>
</dbReference>
<proteinExistence type="predicted"/>
<evidence type="ECO:0000313" key="2">
    <source>
        <dbReference type="Proteomes" id="UP000198762"/>
    </source>
</evidence>
<dbReference type="PROSITE" id="PS51273">
    <property type="entry name" value="GATASE_TYPE_1"/>
    <property type="match status" value="1"/>
</dbReference>
<dbReference type="GO" id="GO:0016811">
    <property type="term" value="F:hydrolase activity, acting on carbon-nitrogen (but not peptide) bonds, in linear amides"/>
    <property type="evidence" value="ECO:0007669"/>
    <property type="project" value="InterPro"/>
</dbReference>
<dbReference type="GO" id="GO:0005829">
    <property type="term" value="C:cytosol"/>
    <property type="evidence" value="ECO:0007669"/>
    <property type="project" value="TreeGrafter"/>
</dbReference>
<dbReference type="Pfam" id="PF07722">
    <property type="entry name" value="Peptidase_C26"/>
    <property type="match status" value="1"/>
</dbReference>
<reference evidence="2" key="1">
    <citation type="submission" date="2016-10" db="EMBL/GenBank/DDBJ databases">
        <authorList>
            <person name="Varghese N."/>
            <person name="Submissions S."/>
        </authorList>
    </citation>
    <scope>NUCLEOTIDE SEQUENCE [LARGE SCALE GENOMIC DNA]</scope>
    <source>
        <strain evidence="2">CGMCC 1.6489</strain>
    </source>
</reference>
<dbReference type="InterPro" id="IPR029062">
    <property type="entry name" value="Class_I_gatase-like"/>
</dbReference>
<dbReference type="InterPro" id="IPR044668">
    <property type="entry name" value="PuuD-like"/>
</dbReference>
<keyword evidence="2" id="KW-1185">Reference proteome</keyword>
<organism evidence="1 2">
    <name type="scientific">Marinobacter segnicrescens</name>
    <dbReference type="NCBI Taxonomy" id="430453"/>
    <lineage>
        <taxon>Bacteria</taxon>
        <taxon>Pseudomonadati</taxon>
        <taxon>Pseudomonadota</taxon>
        <taxon>Gammaproteobacteria</taxon>
        <taxon>Pseudomonadales</taxon>
        <taxon>Marinobacteraceae</taxon>
        <taxon>Marinobacter</taxon>
    </lineage>
</organism>
<evidence type="ECO:0000313" key="1">
    <source>
        <dbReference type="EMBL" id="SET36890.1"/>
    </source>
</evidence>
<dbReference type="PANTHER" id="PTHR43235:SF1">
    <property type="entry name" value="GLUTAMINE AMIDOTRANSFERASE PB2B2.05-RELATED"/>
    <property type="match status" value="1"/>
</dbReference>
<protein>
    <submittedName>
        <fullName evidence="1">Putative glutamine amidotransferase</fullName>
    </submittedName>
</protein>
<gene>
    <name evidence="1" type="ORF">SAMN04487962_10871</name>
</gene>
<accession>A0A1I0DXY4</accession>
<name>A0A1I0DXY4_9GAMM</name>
<dbReference type="Gene3D" id="3.40.50.880">
    <property type="match status" value="1"/>
</dbReference>
<keyword evidence="1" id="KW-0808">Transferase</keyword>
<dbReference type="PANTHER" id="PTHR43235">
    <property type="entry name" value="GLUTAMINE AMIDOTRANSFERASE PB2B2.05-RELATED"/>
    <property type="match status" value="1"/>
</dbReference>
<dbReference type="AlphaFoldDB" id="A0A1I0DXY4"/>
<dbReference type="EMBL" id="FOHZ01000008">
    <property type="protein sequence ID" value="SET36890.1"/>
    <property type="molecule type" value="Genomic_DNA"/>
</dbReference>
<dbReference type="SUPFAM" id="SSF52317">
    <property type="entry name" value="Class I glutamine amidotransferase-like"/>
    <property type="match status" value="1"/>
</dbReference>